<dbReference type="HOGENOM" id="CLU_2624470_0_0_1"/>
<dbReference type="GeneTree" id="ENSGT00390000007160"/>
<feature type="region of interest" description="Disordered" evidence="6">
    <location>
        <begin position="95"/>
        <end position="119"/>
    </location>
</feature>
<dbReference type="GO" id="GO:0005783">
    <property type="term" value="C:endoplasmic reticulum"/>
    <property type="evidence" value="ECO:0000318"/>
    <property type="project" value="GO_Central"/>
</dbReference>
<dbReference type="InParanoid" id="F7DBF4"/>
<name>F7DBF4_MONDO</name>
<dbReference type="InterPro" id="IPR045332">
    <property type="entry name" value="ARMET_N"/>
</dbReference>
<feature type="domain" description="ARMET N-terminal" evidence="8">
    <location>
        <begin position="146"/>
        <end position="194"/>
    </location>
</feature>
<dbReference type="AlphaFoldDB" id="F7DBF4"/>
<dbReference type="InterPro" id="IPR019345">
    <property type="entry name" value="ARMET_C"/>
</dbReference>
<dbReference type="Pfam" id="PF20145">
    <property type="entry name" value="ARMET_N"/>
    <property type="match status" value="1"/>
</dbReference>
<dbReference type="Gene3D" id="1.10.225.10">
    <property type="entry name" value="Saposin-like"/>
    <property type="match status" value="1"/>
</dbReference>
<evidence type="ECO:0000256" key="4">
    <source>
        <dbReference type="ARBA" id="ARBA00022729"/>
    </source>
</evidence>
<reference evidence="9" key="3">
    <citation type="submission" date="2025-09" db="UniProtKB">
        <authorList>
            <consortium name="Ensembl"/>
        </authorList>
    </citation>
    <scope>IDENTIFICATION</scope>
</reference>
<dbReference type="Proteomes" id="UP000002280">
    <property type="component" value="Chromosome 4"/>
</dbReference>
<dbReference type="STRING" id="13616.ENSMODP00000030518"/>
<feature type="domain" description="ARMET C-terminal" evidence="7">
    <location>
        <begin position="198"/>
        <end position="240"/>
    </location>
</feature>
<evidence type="ECO:0000259" key="7">
    <source>
        <dbReference type="Pfam" id="PF10208"/>
    </source>
</evidence>
<feature type="compositionally biased region" description="Gly residues" evidence="6">
    <location>
        <begin position="95"/>
        <end position="111"/>
    </location>
</feature>
<dbReference type="InterPro" id="IPR036361">
    <property type="entry name" value="SAP_dom_sf"/>
</dbReference>
<evidence type="ECO:0000256" key="6">
    <source>
        <dbReference type="SAM" id="MobiDB-lite"/>
    </source>
</evidence>
<evidence type="ECO:0000256" key="5">
    <source>
        <dbReference type="ARBA" id="ARBA00023157"/>
    </source>
</evidence>
<protein>
    <recommendedName>
        <fullName evidence="11">Mesencephalic astrocyte derived neurotrophic factor</fullName>
    </recommendedName>
</protein>
<dbReference type="Pfam" id="PF10208">
    <property type="entry name" value="ARMET_C"/>
    <property type="match status" value="1"/>
</dbReference>
<dbReference type="FunFam" id="1.10.720.30:FF:000003">
    <property type="entry name" value="Mesencephalic astrocyte-derived neurotrophic factor"/>
    <property type="match status" value="1"/>
</dbReference>
<keyword evidence="5" id="KW-1015">Disulfide bond</keyword>
<evidence type="ECO:0000313" key="10">
    <source>
        <dbReference type="Proteomes" id="UP000002280"/>
    </source>
</evidence>
<keyword evidence="10" id="KW-1185">Reference proteome</keyword>
<dbReference type="PANTHER" id="PTHR12990:SF10">
    <property type="entry name" value="MESENCEPHALIC ASTROCYTE-DERIVED NEUROTROPHIC FACTOR"/>
    <property type="match status" value="1"/>
</dbReference>
<dbReference type="Ensembl" id="ENSMODT00000032089.2">
    <property type="protein sequence ID" value="ENSMODP00000030518.2"/>
    <property type="gene ID" value="ENSMODG00000023576.2"/>
</dbReference>
<organism evidence="9 10">
    <name type="scientific">Monodelphis domestica</name>
    <name type="common">Gray short-tailed opossum</name>
    <dbReference type="NCBI Taxonomy" id="13616"/>
    <lineage>
        <taxon>Eukaryota</taxon>
        <taxon>Metazoa</taxon>
        <taxon>Chordata</taxon>
        <taxon>Craniata</taxon>
        <taxon>Vertebrata</taxon>
        <taxon>Euteleostomi</taxon>
        <taxon>Mammalia</taxon>
        <taxon>Metatheria</taxon>
        <taxon>Didelphimorphia</taxon>
        <taxon>Didelphidae</taxon>
        <taxon>Monodelphis</taxon>
    </lineage>
</organism>
<dbReference type="Gene3D" id="1.10.720.30">
    <property type="entry name" value="SAP domain"/>
    <property type="match status" value="1"/>
</dbReference>
<keyword evidence="3" id="KW-0964">Secreted</keyword>
<evidence type="ECO:0000313" key="9">
    <source>
        <dbReference type="Ensembl" id="ENSMODP00000030518.2"/>
    </source>
</evidence>
<dbReference type="InterPro" id="IPR045333">
    <property type="entry name" value="ARMET-like"/>
</dbReference>
<reference evidence="9 10" key="1">
    <citation type="journal article" date="2007" name="Nature">
        <title>Genome of the marsupial Monodelphis domestica reveals innovation in non-coding sequences.</title>
        <authorList>
            <person name="Mikkelsen T.S."/>
            <person name="Wakefield M.J."/>
            <person name="Aken B."/>
            <person name="Amemiya C.T."/>
            <person name="Chang J.L."/>
            <person name="Duke S."/>
            <person name="Garber M."/>
            <person name="Gentles A.J."/>
            <person name="Goodstadt L."/>
            <person name="Heger A."/>
            <person name="Jurka J."/>
            <person name="Kamal M."/>
            <person name="Mauceli E."/>
            <person name="Searle S.M."/>
            <person name="Sharpe T."/>
            <person name="Baker M.L."/>
            <person name="Batzer M.A."/>
            <person name="Benos P.V."/>
            <person name="Belov K."/>
            <person name="Clamp M."/>
            <person name="Cook A."/>
            <person name="Cuff J."/>
            <person name="Das R."/>
            <person name="Davidow L."/>
            <person name="Deakin J.E."/>
            <person name="Fazzari M.J."/>
            <person name="Glass J.L."/>
            <person name="Grabherr M."/>
            <person name="Greally J.M."/>
            <person name="Gu W."/>
            <person name="Hore T.A."/>
            <person name="Huttley G.A."/>
            <person name="Kleber M."/>
            <person name="Jirtle R.L."/>
            <person name="Koina E."/>
            <person name="Lee J.T."/>
            <person name="Mahony S."/>
            <person name="Marra M.A."/>
            <person name="Miller R.D."/>
            <person name="Nicholls R.D."/>
            <person name="Oda M."/>
            <person name="Papenfuss A.T."/>
            <person name="Parra Z.E."/>
            <person name="Pollock D.D."/>
            <person name="Ray D.A."/>
            <person name="Schein J.E."/>
            <person name="Speed T.P."/>
            <person name="Thompson K."/>
            <person name="VandeBerg J.L."/>
            <person name="Wade C.M."/>
            <person name="Walker J.A."/>
            <person name="Waters P.D."/>
            <person name="Webber C."/>
            <person name="Weidman J.R."/>
            <person name="Xie X."/>
            <person name="Zody M.C."/>
            <person name="Baldwin J."/>
            <person name="Abdouelleil A."/>
            <person name="Abdulkadir J."/>
            <person name="Abebe A."/>
            <person name="Abera B."/>
            <person name="Abreu J."/>
            <person name="Acer S.C."/>
            <person name="Aftuck L."/>
            <person name="Alexander A."/>
            <person name="An P."/>
            <person name="Anderson E."/>
            <person name="Anderson S."/>
            <person name="Arachi H."/>
            <person name="Azer M."/>
            <person name="Bachantsang P."/>
            <person name="Barry A."/>
            <person name="Bayul T."/>
            <person name="Berlin A."/>
            <person name="Bessette D."/>
            <person name="Bloom T."/>
            <person name="Bloom T."/>
            <person name="Boguslavskiy L."/>
            <person name="Bonnet C."/>
            <person name="Boukhgalter B."/>
            <person name="Bourzgui I."/>
            <person name="Brown A."/>
            <person name="Cahill P."/>
            <person name="Channer S."/>
            <person name="Cheshatsang Y."/>
            <person name="Chuda L."/>
            <person name="Citroen M."/>
            <person name="Collymore A."/>
            <person name="Cooke P."/>
            <person name="Costello M."/>
            <person name="D'Aco K."/>
            <person name="Daza R."/>
            <person name="De Haan G."/>
            <person name="DeGray S."/>
            <person name="DeMaso C."/>
            <person name="Dhargay N."/>
            <person name="Dooley K."/>
            <person name="Dooley E."/>
            <person name="Doricent M."/>
            <person name="Dorje P."/>
            <person name="Dorjee K."/>
            <person name="Dupes A."/>
            <person name="Elong R."/>
            <person name="Falk J."/>
            <person name="Farina A."/>
            <person name="Faro S."/>
            <person name="Ferguson D."/>
            <person name="Fisher S."/>
            <person name="Foley C.D."/>
            <person name="Franke A."/>
            <person name="Friedrich D."/>
            <person name="Gadbois L."/>
            <person name="Gearin G."/>
            <person name="Gearin C.R."/>
            <person name="Giannoukos G."/>
            <person name="Goode T."/>
            <person name="Graham J."/>
            <person name="Grandbois E."/>
            <person name="Grewal S."/>
            <person name="Gyaltsen K."/>
            <person name="Hafez N."/>
            <person name="Hagos B."/>
            <person name="Hall J."/>
            <person name="Henson C."/>
            <person name="Hollinger A."/>
            <person name="Honan T."/>
            <person name="Huard M.D."/>
            <person name="Hughes L."/>
            <person name="Hurhula B."/>
            <person name="Husby M.E."/>
            <person name="Kamat A."/>
            <person name="Kanga B."/>
            <person name="Kashin S."/>
            <person name="Khazanovich D."/>
            <person name="Kisner P."/>
            <person name="Lance K."/>
            <person name="Lara M."/>
            <person name="Lee W."/>
            <person name="Lennon N."/>
            <person name="Letendre F."/>
            <person name="LeVine R."/>
            <person name="Lipovsky A."/>
            <person name="Liu X."/>
            <person name="Liu J."/>
            <person name="Liu S."/>
            <person name="Lokyitsang T."/>
            <person name="Lokyitsang Y."/>
            <person name="Lubonja R."/>
            <person name="Lui A."/>
            <person name="MacDonald P."/>
            <person name="Magnisalis V."/>
            <person name="Maru K."/>
            <person name="Matthews C."/>
            <person name="McCusker W."/>
            <person name="McDonough S."/>
            <person name="Mehta T."/>
            <person name="Meldrim J."/>
            <person name="Meneus L."/>
            <person name="Mihai O."/>
            <person name="Mihalev A."/>
            <person name="Mihova T."/>
            <person name="Mittelman R."/>
            <person name="Mlenga V."/>
            <person name="Montmayeur A."/>
            <person name="Mulrain L."/>
            <person name="Navidi A."/>
            <person name="Naylor J."/>
            <person name="Negash T."/>
            <person name="Nguyen T."/>
            <person name="Nguyen N."/>
            <person name="Nicol R."/>
            <person name="Norbu C."/>
            <person name="Norbu N."/>
            <person name="Novod N."/>
            <person name="O'Neill B."/>
            <person name="Osman S."/>
            <person name="Markiewicz E."/>
            <person name="Oyono O.L."/>
            <person name="Patti C."/>
            <person name="Phunkhang P."/>
            <person name="Pierre F."/>
            <person name="Priest M."/>
            <person name="Raghuraman S."/>
            <person name="Rege F."/>
            <person name="Reyes R."/>
            <person name="Rise C."/>
            <person name="Rogov P."/>
            <person name="Ross K."/>
            <person name="Ryan E."/>
            <person name="Settipalli S."/>
            <person name="Shea T."/>
            <person name="Sherpa N."/>
            <person name="Shi L."/>
            <person name="Shih D."/>
            <person name="Sparrow T."/>
            <person name="Spaulding J."/>
            <person name="Stalker J."/>
            <person name="Stange-Thomann N."/>
            <person name="Stavropoulos S."/>
            <person name="Stone C."/>
            <person name="Strader C."/>
            <person name="Tesfaye S."/>
            <person name="Thomson T."/>
            <person name="Thoulutsang Y."/>
            <person name="Thoulutsang D."/>
            <person name="Topham K."/>
            <person name="Topping I."/>
            <person name="Tsamla T."/>
            <person name="Vassiliev H."/>
            <person name="Vo A."/>
            <person name="Wangchuk T."/>
            <person name="Wangdi T."/>
            <person name="Weiand M."/>
            <person name="Wilkinson J."/>
            <person name="Wilson A."/>
            <person name="Yadav S."/>
            <person name="Young G."/>
            <person name="Yu Q."/>
            <person name="Zembek L."/>
            <person name="Zhong D."/>
            <person name="Zimmer A."/>
            <person name="Zwirko Z."/>
            <person name="Jaffe D.B."/>
            <person name="Alvarez P."/>
            <person name="Brockman W."/>
            <person name="Butler J."/>
            <person name="Chin C."/>
            <person name="Gnerre S."/>
            <person name="MacCallum I."/>
            <person name="Graves J.A."/>
            <person name="Ponting C.P."/>
            <person name="Breen M."/>
            <person name="Samollow P.B."/>
            <person name="Lander E.S."/>
            <person name="Lindblad-Toh K."/>
        </authorList>
    </citation>
    <scope>NUCLEOTIDE SEQUENCE [LARGE SCALE GENOMIC DNA]</scope>
</reference>
<evidence type="ECO:0000256" key="2">
    <source>
        <dbReference type="ARBA" id="ARBA00005617"/>
    </source>
</evidence>
<dbReference type="GO" id="GO:0031175">
    <property type="term" value="P:neuron projection development"/>
    <property type="evidence" value="ECO:0000318"/>
    <property type="project" value="GO_Central"/>
</dbReference>
<dbReference type="PANTHER" id="PTHR12990">
    <property type="entry name" value="ARMET-LIKE PROTEIN"/>
    <property type="match status" value="1"/>
</dbReference>
<proteinExistence type="inferred from homology"/>
<reference evidence="9" key="2">
    <citation type="submission" date="2025-08" db="UniProtKB">
        <authorList>
            <consortium name="Ensembl"/>
        </authorList>
    </citation>
    <scope>IDENTIFICATION</scope>
</reference>
<dbReference type="GO" id="GO:0071542">
    <property type="term" value="P:dopaminergic neuron differentiation"/>
    <property type="evidence" value="ECO:0000318"/>
    <property type="project" value="GO_Central"/>
</dbReference>
<dbReference type="eggNOG" id="KOG4154">
    <property type="taxonomic scope" value="Eukaryota"/>
</dbReference>
<sequence>MSPPPLPAQLQGPPLPPSPFLAQASCFLPPFSEPSVSLPGKRIPARLVSPSLGLPWSFLAAPSQSPPGPQPSPAPSRLDQAVVLLSGFCLGEGWAGGPQGGQRGSSGGPGGSDCPPPIWDPKKMLAAHGLAVALTVLLGPATAEGYTGATSDAATKSINEVSKPLSHHIPVEKICEKLKKTDSQICELKYDKQIDLSTVGLKKLRLKGVKKILDDWGEMCKGCAEKSDYGRKIHEPMPRYAPEAATHPQISLPNFSLGENDYWPPNFPQDF</sequence>
<accession>F7DBF4</accession>
<evidence type="ECO:0008006" key="11">
    <source>
        <dbReference type="Google" id="ProtNLM"/>
    </source>
</evidence>
<dbReference type="SUPFAM" id="SSF68906">
    <property type="entry name" value="SAP domain"/>
    <property type="match status" value="1"/>
</dbReference>
<dbReference type="GO" id="GO:0005615">
    <property type="term" value="C:extracellular space"/>
    <property type="evidence" value="ECO:0000318"/>
    <property type="project" value="GO_Central"/>
</dbReference>
<comment type="similarity">
    <text evidence="2">Belongs to the ARMET family.</text>
</comment>
<keyword evidence="4" id="KW-0732">Signal</keyword>
<evidence type="ECO:0000256" key="3">
    <source>
        <dbReference type="ARBA" id="ARBA00022525"/>
    </source>
</evidence>
<evidence type="ECO:0000256" key="1">
    <source>
        <dbReference type="ARBA" id="ARBA00004613"/>
    </source>
</evidence>
<dbReference type="Bgee" id="ENSMODG00000023576">
    <property type="expression patterns" value="Expressed in cerebellum and 8 other cell types or tissues"/>
</dbReference>
<comment type="subcellular location">
    <subcellularLocation>
        <location evidence="1">Secreted</location>
    </subcellularLocation>
</comment>
<evidence type="ECO:0000259" key="8">
    <source>
        <dbReference type="Pfam" id="PF20145"/>
    </source>
</evidence>